<keyword evidence="5" id="KW-0547">Nucleotide-binding</keyword>
<dbReference type="InterPro" id="IPR017871">
    <property type="entry name" value="ABC_transporter-like_CS"/>
</dbReference>
<dbReference type="InterPro" id="IPR003593">
    <property type="entry name" value="AAA+_ATPase"/>
</dbReference>
<dbReference type="GO" id="GO:0005524">
    <property type="term" value="F:ATP binding"/>
    <property type="evidence" value="ECO:0007669"/>
    <property type="project" value="UniProtKB-KW"/>
</dbReference>
<evidence type="ECO:0000256" key="2">
    <source>
        <dbReference type="ARBA" id="ARBA00005417"/>
    </source>
</evidence>
<sequence>MAEAQHPILEVSGLRTVFRIRGREVTAVADLDLAIRPAETVALVGESGSGKSVTSLSIMGLLPAKAGRVAAGSIRFRGKDGQGRDLATLDGEARRRIRGNDIGMVFQEPMTSLNPVYTIGDQIAEPIRIHLGRDRKSAWAVAVDLLESVGIPDPKRRAGQYPHELSGGMRQRATIAMALACDPTLLLADEPTTALDVTIQAQILDLLRRLQDQRGMGVLFVTHNLGVVAEIAHRVAVMYAGRIVETGPVREVFRHPRHPYTIGLLASVPKLGEATRLKAAGEKLATIPGTVPSLAAMPPGCAFASRCAYAVDACRAAMPAPAEVGPGHTSRCIRWQEL</sequence>
<dbReference type="Pfam" id="PF08352">
    <property type="entry name" value="oligo_HPY"/>
    <property type="match status" value="1"/>
</dbReference>
<evidence type="ECO:0000256" key="1">
    <source>
        <dbReference type="ARBA" id="ARBA00004417"/>
    </source>
</evidence>
<dbReference type="AlphaFoldDB" id="A0A0A0DDR2"/>
<dbReference type="CDD" id="cd03257">
    <property type="entry name" value="ABC_NikE_OppD_transporters"/>
    <property type="match status" value="1"/>
</dbReference>
<evidence type="ECO:0000313" key="9">
    <source>
        <dbReference type="EMBL" id="KGM36023.1"/>
    </source>
</evidence>
<accession>A0A0A0DDR2</accession>
<comment type="subcellular location">
    <subcellularLocation>
        <location evidence="1">Cell inner membrane</location>
        <topology evidence="1">Peripheral membrane protein</topology>
    </subcellularLocation>
</comment>
<dbReference type="PROSITE" id="PS50893">
    <property type="entry name" value="ABC_TRANSPORTER_2"/>
    <property type="match status" value="1"/>
</dbReference>
<dbReference type="Pfam" id="PF00005">
    <property type="entry name" value="ABC_tran"/>
    <property type="match status" value="1"/>
</dbReference>
<gene>
    <name evidence="9" type="primary">dppD</name>
    <name evidence="9" type="ORF">P409_01205</name>
</gene>
<dbReference type="RefSeq" id="WP_034830964.1">
    <property type="nucleotide sequence ID" value="NZ_JANX01000003.1"/>
</dbReference>
<dbReference type="InterPro" id="IPR050388">
    <property type="entry name" value="ABC_Ni/Peptide_Import"/>
</dbReference>
<keyword evidence="4" id="KW-1003">Cell membrane</keyword>
<dbReference type="PANTHER" id="PTHR43297:SF2">
    <property type="entry name" value="DIPEPTIDE TRANSPORT ATP-BINDING PROTEIN DPPD"/>
    <property type="match status" value="1"/>
</dbReference>
<keyword evidence="7" id="KW-0472">Membrane</keyword>
<reference evidence="9 10" key="1">
    <citation type="submission" date="2014-01" db="EMBL/GenBank/DDBJ databases">
        <title>Genome sequence determination for a cystic fibrosis isolate, Inquilinus limosus.</title>
        <authorList>
            <person name="Pino M."/>
            <person name="Di Conza J."/>
            <person name="Gutkind G."/>
        </authorList>
    </citation>
    <scope>NUCLEOTIDE SEQUENCE [LARGE SCALE GENOMIC DNA]</scope>
    <source>
        <strain evidence="9 10">MP06</strain>
    </source>
</reference>
<dbReference type="GO" id="GO:0055085">
    <property type="term" value="P:transmembrane transport"/>
    <property type="evidence" value="ECO:0007669"/>
    <property type="project" value="UniProtKB-ARBA"/>
</dbReference>
<dbReference type="GO" id="GO:0016887">
    <property type="term" value="F:ATP hydrolysis activity"/>
    <property type="evidence" value="ECO:0007669"/>
    <property type="project" value="InterPro"/>
</dbReference>
<evidence type="ECO:0000256" key="5">
    <source>
        <dbReference type="ARBA" id="ARBA00022741"/>
    </source>
</evidence>
<dbReference type="PROSITE" id="PS00211">
    <property type="entry name" value="ABC_TRANSPORTER_1"/>
    <property type="match status" value="1"/>
</dbReference>
<protein>
    <submittedName>
        <fullName evidence="9">Peptide ABC transporter ATP-binding protein</fullName>
    </submittedName>
</protein>
<organism evidence="9 10">
    <name type="scientific">Inquilinus limosus MP06</name>
    <dbReference type="NCBI Taxonomy" id="1398085"/>
    <lineage>
        <taxon>Bacteria</taxon>
        <taxon>Pseudomonadati</taxon>
        <taxon>Pseudomonadota</taxon>
        <taxon>Alphaproteobacteria</taxon>
        <taxon>Rhodospirillales</taxon>
        <taxon>Rhodospirillaceae</taxon>
        <taxon>Inquilinus</taxon>
    </lineage>
</organism>
<dbReference type="GO" id="GO:0015833">
    <property type="term" value="P:peptide transport"/>
    <property type="evidence" value="ECO:0007669"/>
    <property type="project" value="InterPro"/>
</dbReference>
<dbReference type="EMBL" id="JANX01000003">
    <property type="protein sequence ID" value="KGM36023.1"/>
    <property type="molecule type" value="Genomic_DNA"/>
</dbReference>
<evidence type="ECO:0000259" key="8">
    <source>
        <dbReference type="PROSITE" id="PS50893"/>
    </source>
</evidence>
<evidence type="ECO:0000256" key="4">
    <source>
        <dbReference type="ARBA" id="ARBA00022475"/>
    </source>
</evidence>
<evidence type="ECO:0000256" key="6">
    <source>
        <dbReference type="ARBA" id="ARBA00022840"/>
    </source>
</evidence>
<dbReference type="Proteomes" id="UP000029995">
    <property type="component" value="Unassembled WGS sequence"/>
</dbReference>
<comment type="caution">
    <text evidence="9">The sequence shown here is derived from an EMBL/GenBank/DDBJ whole genome shotgun (WGS) entry which is preliminary data.</text>
</comment>
<dbReference type="InterPro" id="IPR003439">
    <property type="entry name" value="ABC_transporter-like_ATP-bd"/>
</dbReference>
<evidence type="ECO:0000256" key="3">
    <source>
        <dbReference type="ARBA" id="ARBA00022448"/>
    </source>
</evidence>
<evidence type="ECO:0000256" key="7">
    <source>
        <dbReference type="ARBA" id="ARBA00023136"/>
    </source>
</evidence>
<dbReference type="InterPro" id="IPR013563">
    <property type="entry name" value="Oligopep_ABC_C"/>
</dbReference>
<feature type="domain" description="ABC transporter" evidence="8">
    <location>
        <begin position="9"/>
        <end position="265"/>
    </location>
</feature>
<keyword evidence="6 9" id="KW-0067">ATP-binding</keyword>
<keyword evidence="3" id="KW-0813">Transport</keyword>
<dbReference type="PANTHER" id="PTHR43297">
    <property type="entry name" value="OLIGOPEPTIDE TRANSPORT ATP-BINDING PROTEIN APPD"/>
    <property type="match status" value="1"/>
</dbReference>
<dbReference type="Gene3D" id="3.40.50.300">
    <property type="entry name" value="P-loop containing nucleotide triphosphate hydrolases"/>
    <property type="match status" value="1"/>
</dbReference>
<proteinExistence type="inferred from homology"/>
<dbReference type="OrthoDB" id="37801at2"/>
<evidence type="ECO:0000313" key="10">
    <source>
        <dbReference type="Proteomes" id="UP000029995"/>
    </source>
</evidence>
<dbReference type="GO" id="GO:0005886">
    <property type="term" value="C:plasma membrane"/>
    <property type="evidence" value="ECO:0007669"/>
    <property type="project" value="UniProtKB-SubCell"/>
</dbReference>
<name>A0A0A0DDR2_9PROT</name>
<dbReference type="SUPFAM" id="SSF52540">
    <property type="entry name" value="P-loop containing nucleoside triphosphate hydrolases"/>
    <property type="match status" value="1"/>
</dbReference>
<comment type="similarity">
    <text evidence="2">Belongs to the ABC transporter superfamily.</text>
</comment>
<dbReference type="NCBIfam" id="TIGR01727">
    <property type="entry name" value="oligo_HPY"/>
    <property type="match status" value="1"/>
</dbReference>
<dbReference type="FunFam" id="3.40.50.300:FF:000016">
    <property type="entry name" value="Oligopeptide ABC transporter ATP-binding component"/>
    <property type="match status" value="1"/>
</dbReference>
<dbReference type="SMART" id="SM00382">
    <property type="entry name" value="AAA"/>
    <property type="match status" value="1"/>
</dbReference>
<dbReference type="InterPro" id="IPR027417">
    <property type="entry name" value="P-loop_NTPase"/>
</dbReference>